<sequence length="43" mass="5133">MKEKSKLSEDIKAKDEKFDKEMEQYNLEIEVLKKSILTGEEEK</sequence>
<evidence type="ECO:0000313" key="2">
    <source>
        <dbReference type="Proteomes" id="UP000181997"/>
    </source>
</evidence>
<name>A0A1C4CRZ3_9BACI</name>
<evidence type="ECO:0000313" key="1">
    <source>
        <dbReference type="EMBL" id="SCC21916.1"/>
    </source>
</evidence>
<accession>A0A1C4CRZ3</accession>
<proteinExistence type="predicted"/>
<gene>
    <name evidence="1" type="ORF">GA0061094_3178</name>
</gene>
<dbReference type="AlphaFoldDB" id="A0A1C4CRZ3"/>
<dbReference type="RefSeq" id="WP_272867405.1">
    <property type="nucleotide sequence ID" value="NZ_FMAU01000004.1"/>
</dbReference>
<reference evidence="2" key="1">
    <citation type="submission" date="2016-08" db="EMBL/GenBank/DDBJ databases">
        <authorList>
            <person name="Varghese N."/>
            <person name="Submissions Spin"/>
        </authorList>
    </citation>
    <scope>NUCLEOTIDE SEQUENCE [LARGE SCALE GENOMIC DNA]</scope>
    <source>
        <strain evidence="2">SGD-1123</strain>
    </source>
</reference>
<protein>
    <submittedName>
        <fullName evidence="1">Uncharacterized protein</fullName>
    </submittedName>
</protein>
<organism evidence="1 2">
    <name type="scientific">[Bacillus] enclensis</name>
    <dbReference type="NCBI Taxonomy" id="1402860"/>
    <lineage>
        <taxon>Bacteria</taxon>
        <taxon>Bacillati</taxon>
        <taxon>Bacillota</taxon>
        <taxon>Bacilli</taxon>
        <taxon>Bacillales</taxon>
        <taxon>Bacillaceae</taxon>
        <taxon>Rossellomorea</taxon>
    </lineage>
</organism>
<dbReference type="Proteomes" id="UP000181997">
    <property type="component" value="Unassembled WGS sequence"/>
</dbReference>
<keyword evidence="2" id="KW-1185">Reference proteome</keyword>
<dbReference type="EMBL" id="FMAU01000004">
    <property type="protein sequence ID" value="SCC21916.1"/>
    <property type="molecule type" value="Genomic_DNA"/>
</dbReference>